<dbReference type="Pfam" id="PF03544">
    <property type="entry name" value="TonB_C"/>
    <property type="match status" value="1"/>
</dbReference>
<keyword evidence="5" id="KW-1185">Reference proteome</keyword>
<dbReference type="OrthoDB" id="1095452at2"/>
<comment type="caution">
    <text evidence="4">The sequence shown here is derived from an EMBL/GenBank/DDBJ whole genome shotgun (WGS) entry which is preliminary data.</text>
</comment>
<reference evidence="4 5" key="1">
    <citation type="submission" date="2014-07" db="EMBL/GenBank/DDBJ databases">
        <title>Genome of Chryseobacterium formosense LMG 24722.</title>
        <authorList>
            <person name="Pipes S.E."/>
            <person name="Stropko S.J."/>
            <person name="Newman J.D."/>
        </authorList>
    </citation>
    <scope>NUCLEOTIDE SEQUENCE [LARGE SCALE GENOMIC DNA]</scope>
    <source>
        <strain evidence="4 5">LMG 24722</strain>
    </source>
</reference>
<sequence length="139" mass="15572">MKKNLTLILFLGFTFAFSQVQEGRKATSSEKESSKERYVPEADTPPSFPGGINEFRGKVAQKINIKKIKNASGKVSSSAKFAVNTQGNIENITVYGNNDDFNKEVENAIKSVKIKWKPATYDSEPIKYWFQIPFAALID</sequence>
<feature type="chain" id="PRO_5001800562" description="TonB C-terminal domain-containing protein" evidence="2">
    <location>
        <begin position="19"/>
        <end position="139"/>
    </location>
</feature>
<dbReference type="eggNOG" id="COG0810">
    <property type="taxonomic scope" value="Bacteria"/>
</dbReference>
<name>A0A085Z4J6_9FLAO</name>
<evidence type="ECO:0000313" key="5">
    <source>
        <dbReference type="Proteomes" id="UP000028713"/>
    </source>
</evidence>
<accession>A0A085Z4J6</accession>
<feature type="domain" description="TonB C-terminal" evidence="3">
    <location>
        <begin position="78"/>
        <end position="134"/>
    </location>
</feature>
<feature type="signal peptide" evidence="2">
    <location>
        <begin position="1"/>
        <end position="18"/>
    </location>
</feature>
<dbReference type="STRING" id="236814.IX39_01405"/>
<dbReference type="EMBL" id="JPRP01000001">
    <property type="protein sequence ID" value="KFE99359.1"/>
    <property type="molecule type" value="Genomic_DNA"/>
</dbReference>
<evidence type="ECO:0000313" key="4">
    <source>
        <dbReference type="EMBL" id="KFE99359.1"/>
    </source>
</evidence>
<gene>
    <name evidence="4" type="ORF">IX39_01405</name>
</gene>
<evidence type="ECO:0000256" key="2">
    <source>
        <dbReference type="SAM" id="SignalP"/>
    </source>
</evidence>
<dbReference type="AlphaFoldDB" id="A0A085Z4J6"/>
<dbReference type="RefSeq" id="WP_034672771.1">
    <property type="nucleotide sequence ID" value="NZ_FPAP01000002.1"/>
</dbReference>
<feature type="region of interest" description="Disordered" evidence="1">
    <location>
        <begin position="24"/>
        <end position="51"/>
    </location>
</feature>
<proteinExistence type="predicted"/>
<dbReference type="SUPFAM" id="SSF74653">
    <property type="entry name" value="TolA/TonB C-terminal domain"/>
    <property type="match status" value="1"/>
</dbReference>
<protein>
    <recommendedName>
        <fullName evidence="3">TonB C-terminal domain-containing protein</fullName>
    </recommendedName>
</protein>
<evidence type="ECO:0000256" key="1">
    <source>
        <dbReference type="SAM" id="MobiDB-lite"/>
    </source>
</evidence>
<keyword evidence="2" id="KW-0732">Signal</keyword>
<evidence type="ECO:0000259" key="3">
    <source>
        <dbReference type="Pfam" id="PF03544"/>
    </source>
</evidence>
<dbReference type="Proteomes" id="UP000028713">
    <property type="component" value="Unassembled WGS sequence"/>
</dbReference>
<dbReference type="InterPro" id="IPR037682">
    <property type="entry name" value="TonB_C"/>
</dbReference>
<feature type="compositionally biased region" description="Basic and acidic residues" evidence="1">
    <location>
        <begin position="24"/>
        <end position="40"/>
    </location>
</feature>
<dbReference type="Gene3D" id="3.30.1150.10">
    <property type="match status" value="1"/>
</dbReference>
<organism evidence="4 5">
    <name type="scientific">Chryseobacterium formosense</name>
    <dbReference type="NCBI Taxonomy" id="236814"/>
    <lineage>
        <taxon>Bacteria</taxon>
        <taxon>Pseudomonadati</taxon>
        <taxon>Bacteroidota</taxon>
        <taxon>Flavobacteriia</taxon>
        <taxon>Flavobacteriales</taxon>
        <taxon>Weeksellaceae</taxon>
        <taxon>Chryseobacterium group</taxon>
        <taxon>Chryseobacterium</taxon>
    </lineage>
</organism>
<dbReference type="GO" id="GO:0055085">
    <property type="term" value="P:transmembrane transport"/>
    <property type="evidence" value="ECO:0007669"/>
    <property type="project" value="InterPro"/>
</dbReference>